<reference evidence="2 3" key="1">
    <citation type="submission" date="2023-02" db="EMBL/GenBank/DDBJ databases">
        <title>LHISI_Scaffold_Assembly.</title>
        <authorList>
            <person name="Stuart O.P."/>
            <person name="Cleave R."/>
            <person name="Magrath M.J.L."/>
            <person name="Mikheyev A.S."/>
        </authorList>
    </citation>
    <scope>NUCLEOTIDE SEQUENCE [LARGE SCALE GENOMIC DNA]</scope>
    <source>
        <strain evidence="2">Daus_M_001</strain>
        <tissue evidence="2">Leg muscle</tissue>
    </source>
</reference>
<comment type="caution">
    <text evidence="2">The sequence shown here is derived from an EMBL/GenBank/DDBJ whole genome shotgun (WGS) entry which is preliminary data.</text>
</comment>
<dbReference type="Gene3D" id="3.30.70.270">
    <property type="match status" value="1"/>
</dbReference>
<dbReference type="PANTHER" id="PTHR37984">
    <property type="entry name" value="PROTEIN CBG26694"/>
    <property type="match status" value="1"/>
</dbReference>
<dbReference type="SUPFAM" id="SSF56672">
    <property type="entry name" value="DNA/RNA polymerases"/>
    <property type="match status" value="1"/>
</dbReference>
<dbReference type="InterPro" id="IPR050951">
    <property type="entry name" value="Retrovirus_Pol_polyprotein"/>
</dbReference>
<organism evidence="2 3">
    <name type="scientific">Dryococelus australis</name>
    <dbReference type="NCBI Taxonomy" id="614101"/>
    <lineage>
        <taxon>Eukaryota</taxon>
        <taxon>Metazoa</taxon>
        <taxon>Ecdysozoa</taxon>
        <taxon>Arthropoda</taxon>
        <taxon>Hexapoda</taxon>
        <taxon>Insecta</taxon>
        <taxon>Pterygota</taxon>
        <taxon>Neoptera</taxon>
        <taxon>Polyneoptera</taxon>
        <taxon>Phasmatodea</taxon>
        <taxon>Verophasmatodea</taxon>
        <taxon>Anareolatae</taxon>
        <taxon>Phasmatidae</taxon>
        <taxon>Eurycanthinae</taxon>
        <taxon>Dryococelus</taxon>
    </lineage>
</organism>
<dbReference type="InterPro" id="IPR043128">
    <property type="entry name" value="Rev_trsase/Diguanyl_cyclase"/>
</dbReference>
<dbReference type="Proteomes" id="UP001159363">
    <property type="component" value="Chromosome 3"/>
</dbReference>
<dbReference type="Pfam" id="PF17919">
    <property type="entry name" value="RT_RNaseH_2"/>
    <property type="match status" value="1"/>
</dbReference>
<dbReference type="EMBL" id="JARBHB010000003">
    <property type="protein sequence ID" value="KAJ8889139.1"/>
    <property type="molecule type" value="Genomic_DNA"/>
</dbReference>
<evidence type="ECO:0000313" key="3">
    <source>
        <dbReference type="Proteomes" id="UP001159363"/>
    </source>
</evidence>
<keyword evidence="3" id="KW-1185">Reference proteome</keyword>
<feature type="domain" description="Reverse transcriptase/retrotransposon-derived protein RNase H-like" evidence="1">
    <location>
        <begin position="59"/>
        <end position="127"/>
    </location>
</feature>
<gene>
    <name evidence="2" type="ORF">PR048_008633</name>
</gene>
<name>A0ABQ9HXP0_9NEOP</name>
<dbReference type="InterPro" id="IPR041577">
    <property type="entry name" value="RT_RNaseH_2"/>
</dbReference>
<accession>A0ABQ9HXP0</accession>
<proteinExistence type="predicted"/>
<evidence type="ECO:0000313" key="2">
    <source>
        <dbReference type="EMBL" id="KAJ8889139.1"/>
    </source>
</evidence>
<protein>
    <recommendedName>
        <fullName evidence="1">Reverse transcriptase/retrotransposon-derived protein RNase H-like domain-containing protein</fullName>
    </recommendedName>
</protein>
<dbReference type="InterPro" id="IPR043502">
    <property type="entry name" value="DNA/RNA_pol_sf"/>
</dbReference>
<dbReference type="PANTHER" id="PTHR37984:SF7">
    <property type="entry name" value="INTEGRASE CATALYTIC DOMAIN-CONTAINING PROTEIN"/>
    <property type="match status" value="1"/>
</dbReference>
<evidence type="ECO:0000259" key="1">
    <source>
        <dbReference type="Pfam" id="PF17919"/>
    </source>
</evidence>
<sequence length="128" mass="14301">MNPNPDEVNALLDMQAPVNKKELQTLMGVVTYIDKFAPFLSQSTKSLRSLLKNKVVFEWGENQIRELENSKQNMSRAPILQFYDVEKPVVVSVDSSSKALGAVLLQGGFPVAYASKSLTENQKNWAQI</sequence>